<name>A0A1G6Z2H5_9FLAO</name>
<sequence>MIVFLLKSSACLAIFLMFYKLLLEKECMHTFKRYYLLVALVLAMVIPSITFTEYVEVIPTTTMIAPVDMISTETAMAIRENTTEQEVNKTGIHNWTLALWMLYGLGVLLFSLKFFFNLQIIALNIRNNQKLKIDSIINVLLKDAVVPHTFLNYIFLNRQQFECNEIPKDVLVHEATHARQKHSLDVLFVELLQIVFWFNPLIHWVKKSIKLNHEFLADAAVIHQGSATADYQNILLTFASSANYKSNQPSMANAINYSSYSSIKKRFTVMKTQTSKKSILIRNLLLLPLFSLLLYSFSGTKIIERQQPLQKVPSHEQKLVQQIDKNKDTPKITQKGPSASDFEQWKNKGEFAIWIHGKPADNSVLSNYKPSDFTDYFLSFVSKNARNEKYPQPYQLHLYTHEEVEKNAQNDEIITVYINKKSQLLIHDELVEITNLVSFLSKMNSQLSKEERKKVVRAEIIPDNSAPKDVIAKVENILKEYGVAQIDVVEGQVPFLASSQKGATKEQIFKYNALAKKYNALPKEKRVIPSGDLKSLETIYGKMTNEQKTDAQPFPECPDPKSSNQEGATKKQVGEYNGLAKTYNKMLANTGNIHIKRSDVDRFEYLHSIMTEDQRAQAEPFPDFPEPPEPPMPPSPLEPNDEVYAEKIIEEIIVNQDPYDDLGRNINLSVDRNGKKKPYPNKNHSTIRTVEEVENKEEVIKEIIENQEIIAEERPLITTPFWLLNSEKEAEVYLEGKEITYAKMKKMERNGMITSMTITKIPNGNSIIKLNETSFQPPTPPNPPAPKSPLELLKELKKDNVKIIFDGKEIGCEEAETLFEENTFSRVNLRKGTEGRPVLEVSKD</sequence>
<dbReference type="Proteomes" id="UP000199109">
    <property type="component" value="Unassembled WGS sequence"/>
</dbReference>
<dbReference type="InterPro" id="IPR052173">
    <property type="entry name" value="Beta-lactam_resp_regulator"/>
</dbReference>
<keyword evidence="2" id="KW-0812">Transmembrane</keyword>
<evidence type="ECO:0000313" key="4">
    <source>
        <dbReference type="EMBL" id="SDD96944.1"/>
    </source>
</evidence>
<protein>
    <submittedName>
        <fullName evidence="4">Signal transducer regulating beta-lactamase production, contains metallopeptidase domain</fullName>
    </submittedName>
</protein>
<dbReference type="CDD" id="cd07341">
    <property type="entry name" value="M56_BlaR1_MecR1_like"/>
    <property type="match status" value="1"/>
</dbReference>
<gene>
    <name evidence="4" type="ORF">SAMN05421636_102469</name>
</gene>
<reference evidence="4 5" key="1">
    <citation type="submission" date="2016-10" db="EMBL/GenBank/DDBJ databases">
        <authorList>
            <person name="de Groot N.N."/>
        </authorList>
    </citation>
    <scope>NUCLEOTIDE SEQUENCE [LARGE SCALE GENOMIC DNA]</scope>
    <source>
        <strain evidence="4 5">DSM 23421</strain>
    </source>
</reference>
<keyword evidence="2" id="KW-1133">Transmembrane helix</keyword>
<feature type="domain" description="Peptidase M56" evidence="3">
    <location>
        <begin position="14"/>
        <end position="269"/>
    </location>
</feature>
<dbReference type="AlphaFoldDB" id="A0A1G6Z2H5"/>
<dbReference type="RefSeq" id="WP_091866435.1">
    <property type="nucleotide sequence ID" value="NZ_FNAO01000002.1"/>
</dbReference>
<keyword evidence="2" id="KW-0472">Membrane</keyword>
<feature type="transmembrane region" description="Helical" evidence="2">
    <location>
        <begin position="34"/>
        <end position="51"/>
    </location>
</feature>
<evidence type="ECO:0000259" key="3">
    <source>
        <dbReference type="Pfam" id="PF05569"/>
    </source>
</evidence>
<dbReference type="STRING" id="641691.SAMN05421636_102469"/>
<organism evidence="4 5">
    <name type="scientific">Pricia antarctica</name>
    <dbReference type="NCBI Taxonomy" id="641691"/>
    <lineage>
        <taxon>Bacteria</taxon>
        <taxon>Pseudomonadati</taxon>
        <taxon>Bacteroidota</taxon>
        <taxon>Flavobacteriia</taxon>
        <taxon>Flavobacteriales</taxon>
        <taxon>Flavobacteriaceae</taxon>
        <taxon>Pricia</taxon>
    </lineage>
</organism>
<feature type="transmembrane region" description="Helical" evidence="2">
    <location>
        <begin position="97"/>
        <end position="116"/>
    </location>
</feature>
<evidence type="ECO:0000256" key="1">
    <source>
        <dbReference type="SAM" id="MobiDB-lite"/>
    </source>
</evidence>
<dbReference type="PANTHER" id="PTHR34978">
    <property type="entry name" value="POSSIBLE SENSOR-TRANSDUCER PROTEIN BLAR"/>
    <property type="match status" value="1"/>
</dbReference>
<dbReference type="PANTHER" id="PTHR34978:SF3">
    <property type="entry name" value="SLR0241 PROTEIN"/>
    <property type="match status" value="1"/>
</dbReference>
<feature type="transmembrane region" description="Helical" evidence="2">
    <location>
        <begin position="6"/>
        <end position="22"/>
    </location>
</feature>
<keyword evidence="5" id="KW-1185">Reference proteome</keyword>
<dbReference type="Pfam" id="PF05569">
    <property type="entry name" value="Peptidase_M56"/>
    <property type="match status" value="1"/>
</dbReference>
<evidence type="ECO:0000313" key="5">
    <source>
        <dbReference type="Proteomes" id="UP000199109"/>
    </source>
</evidence>
<dbReference type="InterPro" id="IPR008756">
    <property type="entry name" value="Peptidase_M56"/>
</dbReference>
<accession>A0A1G6Z2H5</accession>
<evidence type="ECO:0000256" key="2">
    <source>
        <dbReference type="SAM" id="Phobius"/>
    </source>
</evidence>
<feature type="transmembrane region" description="Helical" evidence="2">
    <location>
        <begin position="279"/>
        <end position="297"/>
    </location>
</feature>
<proteinExistence type="predicted"/>
<feature type="compositionally biased region" description="Pro residues" evidence="1">
    <location>
        <begin position="622"/>
        <end position="634"/>
    </location>
</feature>
<feature type="region of interest" description="Disordered" evidence="1">
    <location>
        <begin position="614"/>
        <end position="634"/>
    </location>
</feature>
<feature type="region of interest" description="Disordered" evidence="1">
    <location>
        <begin position="546"/>
        <end position="571"/>
    </location>
</feature>
<dbReference type="OrthoDB" id="1522859at2"/>
<dbReference type="EMBL" id="FNAO01000002">
    <property type="protein sequence ID" value="SDD96944.1"/>
    <property type="molecule type" value="Genomic_DNA"/>
</dbReference>